<dbReference type="InterPro" id="IPR036397">
    <property type="entry name" value="RNaseH_sf"/>
</dbReference>
<proteinExistence type="inferred from homology"/>
<evidence type="ECO:0000313" key="3">
    <source>
        <dbReference type="EMBL" id="MFC5358008.1"/>
    </source>
</evidence>
<dbReference type="Pfam" id="PF00665">
    <property type="entry name" value="rve"/>
    <property type="match status" value="1"/>
</dbReference>
<evidence type="ECO:0000259" key="2">
    <source>
        <dbReference type="PROSITE" id="PS50994"/>
    </source>
</evidence>
<comment type="similarity">
    <text evidence="1">Belongs to the transposase IS21/IS408/IS1162 family.</text>
</comment>
<organism evidence="3 4">
    <name type="scientific">Azospirillum himalayense</name>
    <dbReference type="NCBI Taxonomy" id="654847"/>
    <lineage>
        <taxon>Bacteria</taxon>
        <taxon>Pseudomonadati</taxon>
        <taxon>Pseudomonadota</taxon>
        <taxon>Alphaproteobacteria</taxon>
        <taxon>Rhodospirillales</taxon>
        <taxon>Azospirillaceae</taxon>
        <taxon>Azospirillum</taxon>
    </lineage>
</organism>
<protein>
    <submittedName>
        <fullName evidence="3">IS21 family transposase</fullName>
    </submittedName>
</protein>
<accession>A0ABW0GD09</accession>
<evidence type="ECO:0000256" key="1">
    <source>
        <dbReference type="ARBA" id="ARBA00009277"/>
    </source>
</evidence>
<gene>
    <name evidence="3" type="primary">istA</name>
    <name evidence="3" type="ORF">ACFPMG_23750</name>
</gene>
<dbReference type="EMBL" id="JBHSLC010000065">
    <property type="protein sequence ID" value="MFC5358008.1"/>
    <property type="molecule type" value="Genomic_DNA"/>
</dbReference>
<dbReference type="NCBIfam" id="NF033546">
    <property type="entry name" value="transpos_IS21"/>
    <property type="match status" value="1"/>
</dbReference>
<dbReference type="PANTHER" id="PTHR35004:SF7">
    <property type="entry name" value="INTEGRASE PROTEIN"/>
    <property type="match status" value="1"/>
</dbReference>
<sequence>MSVVEESVLPRGNDPRRDVMRTPEEVAAMLRLHALGWGVRRIATELECSHMTVRRYLEAGGWTPVKVPPRSKTLDGLESWLAERFRRHRGNADVVRQDLQHEHGLRVGLRTVERAVAPWRRELEAEARATVRFETPPGHQLQIDFGELRTAVGGEPRGKIYLFVATLGHSRRLYVQPFRHERQSAWLDGLEGAFRHFGGLPQEVLLDNAKALVTHHDPETREVLFNERFHAFARYWGFRPRACAPYRARTKGKDERGVGYVKRNAIAGHSFVGWAALEAHLAWWMREVADVRVHGTTGEPPVERFLRDEAHALRPLEGRPPFRQIRELTRQVHADGFVDVDTNRYSVPWRLIGTAVTVRISDGQVHVFQAGVEVARHAERHGRRERVIDADHRVGLLGASKPPPAPSSAELLRPLSEYEQLIGGGW</sequence>
<dbReference type="SUPFAM" id="SSF46689">
    <property type="entry name" value="Homeodomain-like"/>
    <property type="match status" value="1"/>
</dbReference>
<dbReference type="Pfam" id="PF22483">
    <property type="entry name" value="Mu-transpos_C_2"/>
    <property type="match status" value="1"/>
</dbReference>
<dbReference type="PROSITE" id="PS50994">
    <property type="entry name" value="INTEGRASE"/>
    <property type="match status" value="1"/>
</dbReference>
<keyword evidence="4" id="KW-1185">Reference proteome</keyword>
<dbReference type="RefSeq" id="WP_376997690.1">
    <property type="nucleotide sequence ID" value="NZ_JBHSLC010000065.1"/>
</dbReference>
<comment type="caution">
    <text evidence="3">The sequence shown here is derived from an EMBL/GenBank/DDBJ whole genome shotgun (WGS) entry which is preliminary data.</text>
</comment>
<dbReference type="Proteomes" id="UP001596166">
    <property type="component" value="Unassembled WGS sequence"/>
</dbReference>
<dbReference type="InterPro" id="IPR012337">
    <property type="entry name" value="RNaseH-like_sf"/>
</dbReference>
<feature type="domain" description="Integrase catalytic" evidence="2">
    <location>
        <begin position="132"/>
        <end position="309"/>
    </location>
</feature>
<dbReference type="InterPro" id="IPR054353">
    <property type="entry name" value="IstA-like_C"/>
</dbReference>
<name>A0ABW0GD09_9PROT</name>
<dbReference type="PANTHER" id="PTHR35004">
    <property type="entry name" value="TRANSPOSASE RV3428C-RELATED"/>
    <property type="match status" value="1"/>
</dbReference>
<dbReference type="SUPFAM" id="SSF53098">
    <property type="entry name" value="Ribonuclease H-like"/>
    <property type="match status" value="1"/>
</dbReference>
<evidence type="ECO:0000313" key="4">
    <source>
        <dbReference type="Proteomes" id="UP001596166"/>
    </source>
</evidence>
<dbReference type="InterPro" id="IPR001584">
    <property type="entry name" value="Integrase_cat-core"/>
</dbReference>
<dbReference type="Gene3D" id="3.30.420.10">
    <property type="entry name" value="Ribonuclease H-like superfamily/Ribonuclease H"/>
    <property type="match status" value="1"/>
</dbReference>
<dbReference type="InterPro" id="IPR009057">
    <property type="entry name" value="Homeodomain-like_sf"/>
</dbReference>
<reference evidence="4" key="1">
    <citation type="journal article" date="2019" name="Int. J. Syst. Evol. Microbiol.">
        <title>The Global Catalogue of Microorganisms (GCM) 10K type strain sequencing project: providing services to taxonomists for standard genome sequencing and annotation.</title>
        <authorList>
            <consortium name="The Broad Institute Genomics Platform"/>
            <consortium name="The Broad Institute Genome Sequencing Center for Infectious Disease"/>
            <person name="Wu L."/>
            <person name="Ma J."/>
        </authorList>
    </citation>
    <scope>NUCLEOTIDE SEQUENCE [LARGE SCALE GENOMIC DNA]</scope>
    <source>
        <strain evidence="4">CCUG 58760</strain>
    </source>
</reference>
<dbReference type="Gene3D" id="1.10.10.60">
    <property type="entry name" value="Homeodomain-like"/>
    <property type="match status" value="1"/>
</dbReference>